<feature type="transmembrane region" description="Helical" evidence="1">
    <location>
        <begin position="90"/>
        <end position="113"/>
    </location>
</feature>
<keyword evidence="1" id="KW-1133">Transmembrane helix</keyword>
<dbReference type="eggNOG" id="COG4485">
    <property type="taxonomic scope" value="Bacteria"/>
</dbReference>
<organism evidence="2 3">
    <name type="scientific">Leadbetterella byssophila (strain DSM 17132 / JCM 16389 / KACC 11308 / NBRC 106382 / 4M15)</name>
    <dbReference type="NCBI Taxonomy" id="649349"/>
    <lineage>
        <taxon>Bacteria</taxon>
        <taxon>Pseudomonadati</taxon>
        <taxon>Bacteroidota</taxon>
        <taxon>Cytophagia</taxon>
        <taxon>Cytophagales</taxon>
        <taxon>Leadbetterellaceae</taxon>
        <taxon>Leadbetterella</taxon>
    </lineage>
</organism>
<feature type="transmembrane region" description="Helical" evidence="1">
    <location>
        <begin position="401"/>
        <end position="425"/>
    </location>
</feature>
<dbReference type="HOGENOM" id="CLU_008305_0_0_10"/>
<evidence type="ECO:0000313" key="2">
    <source>
        <dbReference type="EMBL" id="ADQ15842.1"/>
    </source>
</evidence>
<dbReference type="Pfam" id="PF09586">
    <property type="entry name" value="YfhO"/>
    <property type="match status" value="1"/>
</dbReference>
<keyword evidence="3" id="KW-1185">Reference proteome</keyword>
<reference evidence="2 3" key="2">
    <citation type="journal article" date="2011" name="Stand. Genomic Sci.">
        <title>Complete genome sequence of Leadbetterella byssophila type strain (4M15).</title>
        <authorList>
            <person name="Abt B."/>
            <person name="Teshima H."/>
            <person name="Lucas S."/>
            <person name="Lapidus A."/>
            <person name="Del Rio T.G."/>
            <person name="Nolan M."/>
            <person name="Tice H."/>
            <person name="Cheng J.F."/>
            <person name="Pitluck S."/>
            <person name="Liolios K."/>
            <person name="Pagani I."/>
            <person name="Ivanova N."/>
            <person name="Mavromatis K."/>
            <person name="Pati A."/>
            <person name="Tapia R."/>
            <person name="Han C."/>
            <person name="Goodwin L."/>
            <person name="Chen A."/>
            <person name="Palaniappan K."/>
            <person name="Land M."/>
            <person name="Hauser L."/>
            <person name="Chang Y.J."/>
            <person name="Jeffries C.D."/>
            <person name="Rohde M."/>
            <person name="Goker M."/>
            <person name="Tindall B.J."/>
            <person name="Detter J.C."/>
            <person name="Woyke T."/>
            <person name="Bristow J."/>
            <person name="Eisen J.A."/>
            <person name="Markowitz V."/>
            <person name="Hugenholtz P."/>
            <person name="Klenk H.P."/>
            <person name="Kyrpides N.C."/>
        </authorList>
    </citation>
    <scope>NUCLEOTIDE SEQUENCE [LARGE SCALE GENOMIC DNA]</scope>
    <source>
        <strain evidence="3">DSM 17132 / JCM 16389 / KACC 11308 / NBRC 106382 / 4M15</strain>
    </source>
</reference>
<name>E4RS26_LEAB4</name>
<proteinExistence type="predicted"/>
<reference key="1">
    <citation type="submission" date="2010-11" db="EMBL/GenBank/DDBJ databases">
        <title>The complete genome of Leadbetterella byssophila DSM 17132.</title>
        <authorList>
            <consortium name="US DOE Joint Genome Institute (JGI-PGF)"/>
            <person name="Lucas S."/>
            <person name="Copeland A."/>
            <person name="Lapidus A."/>
            <person name="Glavina del Rio T."/>
            <person name="Dalin E."/>
            <person name="Tice H."/>
            <person name="Bruce D."/>
            <person name="Goodwin L."/>
            <person name="Pitluck S."/>
            <person name="Kyrpides N."/>
            <person name="Mavromatis K."/>
            <person name="Ivanova N."/>
            <person name="Teshima H."/>
            <person name="Brettin T."/>
            <person name="Detter J.C."/>
            <person name="Han C."/>
            <person name="Tapia R."/>
            <person name="Land M."/>
            <person name="Hauser L."/>
            <person name="Markowitz V."/>
            <person name="Cheng J.-F."/>
            <person name="Hugenholtz P."/>
            <person name="Woyke T."/>
            <person name="Wu D."/>
            <person name="Tindall B."/>
            <person name="Pomrenke H.G."/>
            <person name="Brambilla E."/>
            <person name="Klenk H.-P."/>
            <person name="Eisen J.A."/>
        </authorList>
    </citation>
    <scope>NUCLEOTIDE SEQUENCE [LARGE SCALE GENOMIC DNA]</scope>
    <source>
        <strain>DSM 17132</strain>
    </source>
</reference>
<feature type="transmembrane region" description="Helical" evidence="1">
    <location>
        <begin position="119"/>
        <end position="137"/>
    </location>
</feature>
<accession>E4RS26</accession>
<dbReference type="RefSeq" id="WP_013406900.1">
    <property type="nucleotide sequence ID" value="NC_014655.1"/>
</dbReference>
<dbReference type="Proteomes" id="UP000007435">
    <property type="component" value="Chromosome"/>
</dbReference>
<evidence type="ECO:0008006" key="4">
    <source>
        <dbReference type="Google" id="ProtNLM"/>
    </source>
</evidence>
<feature type="transmembrane region" description="Helical" evidence="1">
    <location>
        <begin position="338"/>
        <end position="357"/>
    </location>
</feature>
<dbReference type="EMBL" id="CP002305">
    <property type="protein sequence ID" value="ADQ15842.1"/>
    <property type="molecule type" value="Genomic_DNA"/>
</dbReference>
<keyword evidence="1" id="KW-0472">Membrane</keyword>
<feature type="transmembrane region" description="Helical" evidence="1">
    <location>
        <begin position="58"/>
        <end position="78"/>
    </location>
</feature>
<sequence>MNVKKYLPYFLAILFFLVLTFLYFSPVLSGKTVIMHDDLMSAGNAKEAMDFYKKTGEYTWWTNSVFGGMPANMIWGSYPFSLSSKLGSWIYAFLPAPVSVIFLLMAGFFVFMVSFRKSIWVAVIASVAYAFGTYNLLYTEAGHLSKILALAYAPGILGGFALIFRGKYGLGTFVTALFLSMEIYANHLQITYYFIFILFAYFLYEIIKLWKAGEKKSLGKVVSCLAVAVLIGVGMHTMRLWNNMVYSKESTRGVSELKNSTVGNSGLTKEYAFGWSYGIDETLTLIVPNIMGGGSMGALSTKSETYKTLTSNGVDPNMAGQFVQQLPLYFGNQSITSGPAYSGIIIVFLFLLGLFLLPGKFKWVQLGLTLFFIVLAWGSNFASFNNFLFDTLPGYNKFRAVTMTLVIVHFLLVWGAANTISYLLDQGGNTWEGIKKPVTYSAGILIVLMLVGYFSMDFVGPRDAEFKSSIAQSTGPDFANKLAFALQADRKDMAWSDIIRGAVLLVLLSASVWAFYKGKLQKRVFLYAIFLLCAYDLIGVGKRYFNNNDFTAEKHEAQSFTPTAADLEILKDTDPNFKVLNVTTSFTSDSRDSYFHKSLGGYHGAKLKKTQELFDHQFVTEEGQLNKAVIDMLNTKYLIVNGPNGPMAQRNPDALGNAWFVDSLKVVPDADAELATLGNFNPKTTAVTQQNQGLVTKVYSNDSTAKLTLAEYAPNRLVYTSDNASNGFAVFSEIYYRGNQDWISYVDGKETPHQKVNYLLRGMEIPAGKHEIVFEFKPAAVEKGKYVDLLASIALVMLGVGAVYKSKRS</sequence>
<evidence type="ECO:0000313" key="3">
    <source>
        <dbReference type="Proteomes" id="UP000007435"/>
    </source>
</evidence>
<feature type="transmembrane region" description="Helical" evidence="1">
    <location>
        <begin position="190"/>
        <end position="210"/>
    </location>
</feature>
<keyword evidence="1" id="KW-0812">Transmembrane</keyword>
<dbReference type="AlphaFoldDB" id="E4RS26"/>
<dbReference type="OrthoDB" id="9772884at2"/>
<feature type="transmembrane region" description="Helical" evidence="1">
    <location>
        <begin position="149"/>
        <end position="170"/>
    </location>
</feature>
<dbReference type="STRING" id="649349.Lbys_0046"/>
<feature type="transmembrane region" description="Helical" evidence="1">
    <location>
        <begin position="369"/>
        <end position="389"/>
    </location>
</feature>
<protein>
    <recommendedName>
        <fullName evidence="4">Bacterial membrane protein YfhO</fullName>
    </recommendedName>
</protein>
<feature type="transmembrane region" description="Helical" evidence="1">
    <location>
        <begin position="222"/>
        <end position="241"/>
    </location>
</feature>
<gene>
    <name evidence="2" type="ordered locus">Lbys_0046</name>
</gene>
<feature type="transmembrane region" description="Helical" evidence="1">
    <location>
        <begin position="437"/>
        <end position="456"/>
    </location>
</feature>
<feature type="transmembrane region" description="Helical" evidence="1">
    <location>
        <begin position="525"/>
        <end position="545"/>
    </location>
</feature>
<dbReference type="PANTHER" id="PTHR38454:SF1">
    <property type="entry name" value="INTEGRAL MEMBRANE PROTEIN"/>
    <property type="match status" value="1"/>
</dbReference>
<evidence type="ECO:0000256" key="1">
    <source>
        <dbReference type="SAM" id="Phobius"/>
    </source>
</evidence>
<feature type="transmembrane region" description="Helical" evidence="1">
    <location>
        <begin position="498"/>
        <end position="516"/>
    </location>
</feature>
<dbReference type="InterPro" id="IPR018580">
    <property type="entry name" value="Uncharacterised_YfhO"/>
</dbReference>
<dbReference type="PANTHER" id="PTHR38454">
    <property type="entry name" value="INTEGRAL MEMBRANE PROTEIN-RELATED"/>
    <property type="match status" value="1"/>
</dbReference>
<dbReference type="KEGG" id="lby:Lbys_0046"/>